<organism evidence="1 2">
    <name type="scientific">Rousettus aegyptiacus</name>
    <name type="common">Egyptian fruit bat</name>
    <name type="synonym">Pteropus aegyptiacus</name>
    <dbReference type="NCBI Taxonomy" id="9407"/>
    <lineage>
        <taxon>Eukaryota</taxon>
        <taxon>Metazoa</taxon>
        <taxon>Chordata</taxon>
        <taxon>Craniata</taxon>
        <taxon>Vertebrata</taxon>
        <taxon>Euteleostomi</taxon>
        <taxon>Mammalia</taxon>
        <taxon>Eutheria</taxon>
        <taxon>Laurasiatheria</taxon>
        <taxon>Chiroptera</taxon>
        <taxon>Yinpterochiroptera</taxon>
        <taxon>Pteropodoidea</taxon>
        <taxon>Pteropodidae</taxon>
        <taxon>Rousettinae</taxon>
        <taxon>Rousettus</taxon>
    </lineage>
</organism>
<evidence type="ECO:0000313" key="1">
    <source>
        <dbReference type="EMBL" id="KAF6435327.1"/>
    </source>
</evidence>
<evidence type="ECO:0000313" key="2">
    <source>
        <dbReference type="Proteomes" id="UP000593571"/>
    </source>
</evidence>
<dbReference type="EMBL" id="JACASE010000009">
    <property type="protein sequence ID" value="KAF6435327.1"/>
    <property type="molecule type" value="Genomic_DNA"/>
</dbReference>
<name>A0A7J8EIK8_ROUAE</name>
<gene>
    <name evidence="1" type="ORF">HJG63_004264</name>
</gene>
<dbReference type="Proteomes" id="UP000593571">
    <property type="component" value="Unassembled WGS sequence"/>
</dbReference>
<keyword evidence="2" id="KW-1185">Reference proteome</keyword>
<proteinExistence type="predicted"/>
<comment type="caution">
    <text evidence="1">The sequence shown here is derived from an EMBL/GenBank/DDBJ whole genome shotgun (WGS) entry which is preliminary data.</text>
</comment>
<dbReference type="AlphaFoldDB" id="A0A7J8EIK8"/>
<sequence>MMALLNFFFPEEKAYSEAESRRVRRNKRSKSNEGADGKSTWVILYHISVHESTLRTTFSSVLRHLIYWPQT</sequence>
<protein>
    <submittedName>
        <fullName evidence="1">Ectodysplasin A</fullName>
    </submittedName>
</protein>
<reference evidence="1 2" key="1">
    <citation type="journal article" date="2020" name="Nature">
        <title>Six reference-quality genomes reveal evolution of bat adaptations.</title>
        <authorList>
            <person name="Jebb D."/>
            <person name="Huang Z."/>
            <person name="Pippel M."/>
            <person name="Hughes G.M."/>
            <person name="Lavrichenko K."/>
            <person name="Devanna P."/>
            <person name="Winkler S."/>
            <person name="Jermiin L.S."/>
            <person name="Skirmuntt E.C."/>
            <person name="Katzourakis A."/>
            <person name="Burkitt-Gray L."/>
            <person name="Ray D.A."/>
            <person name="Sullivan K.A.M."/>
            <person name="Roscito J.G."/>
            <person name="Kirilenko B.M."/>
            <person name="Davalos L.M."/>
            <person name="Corthals A.P."/>
            <person name="Power M.L."/>
            <person name="Jones G."/>
            <person name="Ransome R.D."/>
            <person name="Dechmann D.K.N."/>
            <person name="Locatelli A.G."/>
            <person name="Puechmaille S.J."/>
            <person name="Fedrigo O."/>
            <person name="Jarvis E.D."/>
            <person name="Hiller M."/>
            <person name="Vernes S.C."/>
            <person name="Myers E.W."/>
            <person name="Teeling E.C."/>
        </authorList>
    </citation>
    <scope>NUCLEOTIDE SEQUENCE [LARGE SCALE GENOMIC DNA]</scope>
    <source>
        <strain evidence="1">MRouAeg1</strain>
        <tissue evidence="1">Muscle</tissue>
    </source>
</reference>
<accession>A0A7J8EIK8</accession>